<comment type="caution">
    <text evidence="1">The sequence shown here is derived from an EMBL/GenBank/DDBJ whole genome shotgun (WGS) entry which is preliminary data.</text>
</comment>
<gene>
    <name evidence="1" type="primary">Sardh</name>
    <name evidence="1" type="ORF">SNAT2548_LOCUS33874</name>
</gene>
<dbReference type="Gene3D" id="2.130.10.30">
    <property type="entry name" value="Regulator of chromosome condensation 1/beta-lactamase-inhibitor protein II"/>
    <property type="match status" value="1"/>
</dbReference>
<dbReference type="SUPFAM" id="SSF50985">
    <property type="entry name" value="RCC1/BLIP-II"/>
    <property type="match status" value="1"/>
</dbReference>
<proteinExistence type="predicted"/>
<sequence length="151" mass="16179">MKTSAKQFFKKPFIQLALGDRLLLDSKSVQEHLSNGATVTAVATTPLMAETRSCFVMWCPLEHSPLATSLRAGKWMSRKSGISWSQVREVMATKEAFAALLADGSVVTWGAEDAGGDSSTVQDRLKHVQHIAATRATFAAILADGSVVTLG</sequence>
<keyword evidence="2" id="KW-1185">Reference proteome</keyword>
<evidence type="ECO:0000313" key="2">
    <source>
        <dbReference type="Proteomes" id="UP000604046"/>
    </source>
</evidence>
<dbReference type="Proteomes" id="UP000604046">
    <property type="component" value="Unassembled WGS sequence"/>
</dbReference>
<reference evidence="1" key="1">
    <citation type="submission" date="2021-02" db="EMBL/GenBank/DDBJ databases">
        <authorList>
            <person name="Dougan E. K."/>
            <person name="Rhodes N."/>
            <person name="Thang M."/>
            <person name="Chan C."/>
        </authorList>
    </citation>
    <scope>NUCLEOTIDE SEQUENCE</scope>
</reference>
<evidence type="ECO:0000313" key="1">
    <source>
        <dbReference type="EMBL" id="CAE7595340.1"/>
    </source>
</evidence>
<accession>A0A812UTQ1</accession>
<protein>
    <submittedName>
        <fullName evidence="1">Sardh protein</fullName>
    </submittedName>
</protein>
<dbReference type="AlphaFoldDB" id="A0A812UTQ1"/>
<dbReference type="InterPro" id="IPR009091">
    <property type="entry name" value="RCC1/BLIP-II"/>
</dbReference>
<name>A0A812UTQ1_9DINO</name>
<dbReference type="EMBL" id="CAJNDS010002782">
    <property type="protein sequence ID" value="CAE7595340.1"/>
    <property type="molecule type" value="Genomic_DNA"/>
</dbReference>
<organism evidence="1 2">
    <name type="scientific">Symbiodinium natans</name>
    <dbReference type="NCBI Taxonomy" id="878477"/>
    <lineage>
        <taxon>Eukaryota</taxon>
        <taxon>Sar</taxon>
        <taxon>Alveolata</taxon>
        <taxon>Dinophyceae</taxon>
        <taxon>Suessiales</taxon>
        <taxon>Symbiodiniaceae</taxon>
        <taxon>Symbiodinium</taxon>
    </lineage>
</organism>